<gene>
    <name evidence="2" type="ORF">EDS130_LOCUS45058</name>
</gene>
<feature type="transmembrane region" description="Helical" evidence="1">
    <location>
        <begin position="479"/>
        <end position="497"/>
    </location>
</feature>
<keyword evidence="1" id="KW-0472">Membrane</keyword>
<feature type="transmembrane region" description="Helical" evidence="1">
    <location>
        <begin position="814"/>
        <end position="840"/>
    </location>
</feature>
<keyword evidence="1" id="KW-0812">Transmembrane</keyword>
<feature type="transmembrane region" description="Helical" evidence="1">
    <location>
        <begin position="36"/>
        <end position="54"/>
    </location>
</feature>
<proteinExistence type="predicted"/>
<dbReference type="AlphaFoldDB" id="A0A815VWF9"/>
<organism evidence="2 3">
    <name type="scientific">Adineta ricciae</name>
    <name type="common">Rotifer</name>
    <dbReference type="NCBI Taxonomy" id="249248"/>
    <lineage>
        <taxon>Eukaryota</taxon>
        <taxon>Metazoa</taxon>
        <taxon>Spiralia</taxon>
        <taxon>Gnathifera</taxon>
        <taxon>Rotifera</taxon>
        <taxon>Eurotatoria</taxon>
        <taxon>Bdelloidea</taxon>
        <taxon>Adinetida</taxon>
        <taxon>Adinetidae</taxon>
        <taxon>Adineta</taxon>
    </lineage>
</organism>
<evidence type="ECO:0000313" key="3">
    <source>
        <dbReference type="Proteomes" id="UP000663852"/>
    </source>
</evidence>
<keyword evidence="1" id="KW-1133">Transmembrane helix</keyword>
<feature type="transmembrane region" description="Helical" evidence="1">
    <location>
        <begin position="394"/>
        <end position="420"/>
    </location>
</feature>
<evidence type="ECO:0000256" key="1">
    <source>
        <dbReference type="SAM" id="Phobius"/>
    </source>
</evidence>
<feature type="transmembrane region" description="Helical" evidence="1">
    <location>
        <begin position="1227"/>
        <end position="1247"/>
    </location>
</feature>
<protein>
    <submittedName>
        <fullName evidence="2">Uncharacterized protein</fullName>
    </submittedName>
</protein>
<reference evidence="2" key="1">
    <citation type="submission" date="2021-02" db="EMBL/GenBank/DDBJ databases">
        <authorList>
            <person name="Nowell W R."/>
        </authorList>
    </citation>
    <scope>NUCLEOTIDE SEQUENCE</scope>
</reference>
<dbReference type="EMBL" id="CAJNOJ010000989">
    <property type="protein sequence ID" value="CAF1537437.1"/>
    <property type="molecule type" value="Genomic_DNA"/>
</dbReference>
<accession>A0A815VWF9</accession>
<evidence type="ECO:0000313" key="2">
    <source>
        <dbReference type="EMBL" id="CAF1537437.1"/>
    </source>
</evidence>
<comment type="caution">
    <text evidence="2">The sequence shown here is derived from an EMBL/GenBank/DDBJ whole genome shotgun (WGS) entry which is preliminary data.</text>
</comment>
<dbReference type="Proteomes" id="UP000663852">
    <property type="component" value="Unassembled WGS sequence"/>
</dbReference>
<sequence length="1266" mass="148616">MTLISSIYEYFVKLNFFDTETDDAHEKRNEILSTRMYIIALTIILSLFLLYLSLTSQSTLITISQPTKEQFQQLELKHSTSLKCPCKELLIPYGDFINIRVKYNEICSSNFISQEWIDYFYFENISYYHPLDFRRNAPFKFQLLRTLCQQAKQTVDNNLEQFYSNGFVVHQPTSMNTLHIQVNSFSENLKKTTFSSFQNVLRQIRQVLRADSLQAAIDTRYFMELYEDSSAAALVHICYRDKTGGIFTLENVNNNTFRRLPERIYSNTDKYDYYSTCFNNTNQELISGDITPTLEIPGMFTGVLLIESLMYSTLECLFDQTCLNNISLYVHASSIPISRFSVLSHYPLTKNQSIEFMADRSFVEEWVVNTSYENYFNYCQPLLCEYTTKLRNSFLYIFTTTISLFGGLRIFLPLIIINIVTFLRKKKQQQPTNTSRISTKTRLCIFLKSIKNLIMKLNIFNSYSSDEHRQKTEIISTRVYFLLLTICLVAFTINIYSEKQTTMIIINSPTQIKFEELQKESVDDLQCPCSNISVKYSEFIHFSPTYHQICSSVLVSPLWEPNENIWIDKKPCINPDFYSIAQSLFPLLSTYCQMARITLLNELKQFYDRQHTTTLTVAEEQFNHEIKSLIEIFQMIVKASFKEQLEITQSIIFDNQIYSGLRPEVQMNRTFFNDSIELSFDFSSKVDDECSCAIEPDCAIPASFCRDNRSDDVPGVYAACYTIDSLLYSTTECFYDQDCIDLIRYYLKNETKLYEQIQPLNESETSRYQTKDHIAILVGDLFVENWNEFHFYDKYYNSCQSSFCSYKIQQRPQFIHVLTVLINVYGGLTIILRFLIPNIVSFIRRKRRQRQGSIFHEIRITLRICLRKLQQLNLFRNQSNNLHIIRQQIISTRVYLITFITILVILVFYTSLNKKIITNTIQLTNLAQYKELHSRYRHSLSCACNEVSIKYKEFINLMPIYSEVCSSYLVDEDWIDSLYRNKMANDHGFYAMLPIQFHFLASVCQLTAKMVDLNLKKFHSTTWISNELNSMDLFQNKVNKTVNSFKRSTALKFKEIFDMNREIIHGNTFISALQTNWKYIGYHFKNNSVIMYTKPISYNNQSCTCATSLQCSEPMVIDHKIVEGLFIGCYPVETMLQSSLQCFYNKSCYNSIMPDISAELMPSVDQSERKYLLNETVQQMVDRLFVDEWHFKESYQNYFEKCRATHCTYSFTQNFNILVLLRTILQYYGGLDIILSVVISFIVHIIFRIYYRRSQILVVPNQSATD</sequence>
<name>A0A815VWF9_ADIRI</name>
<feature type="transmembrane region" description="Helical" evidence="1">
    <location>
        <begin position="894"/>
        <end position="912"/>
    </location>
</feature>